<dbReference type="InterPro" id="IPR036259">
    <property type="entry name" value="MFS_trans_sf"/>
</dbReference>
<reference evidence="2" key="1">
    <citation type="submission" date="2021-03" db="EMBL/GenBank/DDBJ databases">
        <title>Genome sequencing of Bifidobacterium longum subsp. infantis JCM 7009.</title>
        <authorList>
            <person name="Kim J."/>
        </authorList>
    </citation>
    <scope>NUCLEOTIDE SEQUENCE</scope>
    <source>
        <strain evidence="2">JCM 7009</strain>
    </source>
</reference>
<evidence type="ECO:0000256" key="1">
    <source>
        <dbReference type="SAM" id="Phobius"/>
    </source>
</evidence>
<feature type="transmembrane region" description="Helical" evidence="1">
    <location>
        <begin position="56"/>
        <end position="79"/>
    </location>
</feature>
<keyword evidence="1" id="KW-0472">Membrane</keyword>
<keyword evidence="1" id="KW-1133">Transmembrane helix</keyword>
<proteinExistence type="predicted"/>
<accession>A0AAX1LN86</accession>
<sequence length="86" mass="8737">MSTVLGTLSQDESGRGVGMNDLVMNVTGSIGIAIFGGLISSQAFSGSSIIGDTGPAASYSNLLLIAGCVPLIGVIYYLVIRKKIGE</sequence>
<keyword evidence="1" id="KW-0812">Transmembrane</keyword>
<organism evidence="2 3">
    <name type="scientific">Bifidobacterium longum subsp. infantis</name>
    <dbReference type="NCBI Taxonomy" id="1682"/>
    <lineage>
        <taxon>Bacteria</taxon>
        <taxon>Bacillati</taxon>
        <taxon>Actinomycetota</taxon>
        <taxon>Actinomycetes</taxon>
        <taxon>Bifidobacteriales</taxon>
        <taxon>Bifidobacteriaceae</taxon>
        <taxon>Bifidobacterium</taxon>
    </lineage>
</organism>
<evidence type="ECO:0000313" key="2">
    <source>
        <dbReference type="EMBL" id="QSP98553.1"/>
    </source>
</evidence>
<feature type="transmembrane region" description="Helical" evidence="1">
    <location>
        <begin position="22"/>
        <end position="44"/>
    </location>
</feature>
<dbReference type="Proteomes" id="UP000663618">
    <property type="component" value="Chromosome"/>
</dbReference>
<dbReference type="EMBL" id="CP071248">
    <property type="protein sequence ID" value="QSP98553.1"/>
    <property type="molecule type" value="Genomic_DNA"/>
</dbReference>
<dbReference type="SUPFAM" id="SSF103473">
    <property type="entry name" value="MFS general substrate transporter"/>
    <property type="match status" value="1"/>
</dbReference>
<gene>
    <name evidence="2" type="ORF">BLI009_05715</name>
</gene>
<name>A0AAX1LN86_BIFLI</name>
<evidence type="ECO:0000313" key="3">
    <source>
        <dbReference type="Proteomes" id="UP000663618"/>
    </source>
</evidence>
<dbReference type="AlphaFoldDB" id="A0AAX1LN86"/>
<protein>
    <submittedName>
        <fullName evidence="2">Uncharacterized protein</fullName>
    </submittedName>
</protein>